<comment type="caution">
    <text evidence="1">The sequence shown here is derived from an EMBL/GenBank/DDBJ whole genome shotgun (WGS) entry which is preliminary data.</text>
</comment>
<evidence type="ECO:0000313" key="1">
    <source>
        <dbReference type="EMBL" id="KAF2468945.1"/>
    </source>
</evidence>
<gene>
    <name evidence="1" type="ORF">BDR25DRAFT_230821</name>
</gene>
<reference evidence="1" key="1">
    <citation type="journal article" date="2020" name="Stud. Mycol.">
        <title>101 Dothideomycetes genomes: a test case for predicting lifestyles and emergence of pathogens.</title>
        <authorList>
            <person name="Haridas S."/>
            <person name="Albert R."/>
            <person name="Binder M."/>
            <person name="Bloem J."/>
            <person name="Labutti K."/>
            <person name="Salamov A."/>
            <person name="Andreopoulos B."/>
            <person name="Baker S."/>
            <person name="Barry K."/>
            <person name="Bills G."/>
            <person name="Bluhm B."/>
            <person name="Cannon C."/>
            <person name="Castanera R."/>
            <person name="Culley D."/>
            <person name="Daum C."/>
            <person name="Ezra D."/>
            <person name="Gonzalez J."/>
            <person name="Henrissat B."/>
            <person name="Kuo A."/>
            <person name="Liang C."/>
            <person name="Lipzen A."/>
            <person name="Lutzoni F."/>
            <person name="Magnuson J."/>
            <person name="Mondo S."/>
            <person name="Nolan M."/>
            <person name="Ohm R."/>
            <person name="Pangilinan J."/>
            <person name="Park H.-J."/>
            <person name="Ramirez L."/>
            <person name="Alfaro M."/>
            <person name="Sun H."/>
            <person name="Tritt A."/>
            <person name="Yoshinaga Y."/>
            <person name="Zwiers L.-H."/>
            <person name="Turgeon B."/>
            <person name="Goodwin S."/>
            <person name="Spatafora J."/>
            <person name="Crous P."/>
            <person name="Grigoriev I."/>
        </authorList>
    </citation>
    <scope>NUCLEOTIDE SEQUENCE</scope>
    <source>
        <strain evidence="1">ATCC 200398</strain>
    </source>
</reference>
<name>A0ACB6QPY7_9PLEO</name>
<sequence length="489" mass="55543">MKKTPRVGGIPAGPTAYNVQLSATKTPGFTHVEGLKQESAEIVSDLLMLNNAKYHTLFNEVGLHNHMVHHLLSLWALGASPSQIKSAYDLNKKYQLPQYHHSASLSLKLKDPEFFQQCLYKPEFYSNYLEYFQEEIAERGTEDVVREYVFAGDARADDLLGRMYSVGFEHPILHLGFALEFAQPCLVAESLAAASIHDDWPIPIITPIESHLKSNPNTPHSSMFKVIRALHSDPIISSAVKPSDPANRVTDGLMKRAAKELVPILARWRVDPTTQDIAVKTAEMAHMSVYMAACAQNPKKVPAIDFFMMHSVNLSVFYPTFMRLEWLSLEERARLLTWKGWMDAVLYAACGCPALYLERVQGYKAKRPGDWSSIITRAVTYPDDGHTSKLIRALLNAQNLSLPYFSPRRPEFPLMKEDFLKIAHMTMDSVERMNDPGYRIPEEQQKMYVEKLGMDEEVVKVVVRWVRWCGVEGAWDNIEDLEEGERAKL</sequence>
<proteinExistence type="predicted"/>
<organism evidence="1 2">
    <name type="scientific">Lindgomyces ingoldianus</name>
    <dbReference type="NCBI Taxonomy" id="673940"/>
    <lineage>
        <taxon>Eukaryota</taxon>
        <taxon>Fungi</taxon>
        <taxon>Dikarya</taxon>
        <taxon>Ascomycota</taxon>
        <taxon>Pezizomycotina</taxon>
        <taxon>Dothideomycetes</taxon>
        <taxon>Pleosporomycetidae</taxon>
        <taxon>Pleosporales</taxon>
        <taxon>Lindgomycetaceae</taxon>
        <taxon>Lindgomyces</taxon>
    </lineage>
</organism>
<protein>
    <submittedName>
        <fullName evidence="1">Uncharacterized protein</fullName>
    </submittedName>
</protein>
<accession>A0ACB6QPY7</accession>
<dbReference type="Proteomes" id="UP000799755">
    <property type="component" value="Unassembled WGS sequence"/>
</dbReference>
<keyword evidence="2" id="KW-1185">Reference proteome</keyword>
<dbReference type="EMBL" id="MU003514">
    <property type="protein sequence ID" value="KAF2468945.1"/>
    <property type="molecule type" value="Genomic_DNA"/>
</dbReference>
<evidence type="ECO:0000313" key="2">
    <source>
        <dbReference type="Proteomes" id="UP000799755"/>
    </source>
</evidence>